<comment type="caution">
    <text evidence="2">The sequence shown here is derived from an EMBL/GenBank/DDBJ whole genome shotgun (WGS) entry which is preliminary data.</text>
</comment>
<evidence type="ECO:0000313" key="2">
    <source>
        <dbReference type="EMBL" id="MCL6422499.1"/>
    </source>
</evidence>
<sequence>MLSHPVEVLCQIAGSLPHDDLVVVLDHLLGPNCRHKGLTCDEILAALDARAGHRGTSAVKAALTDARSGVESAGETRLRLLLGRAGFPEPVVNLAVPDPDRPGSSRRIDLGYPEEKIGAENQGDYHRTRRDQWRADEGRRDSLASVGWQLREATADDITAPARFLNGMRRAFLAAGAEAPPASNWLGDARASLARRSAPPRR</sequence>
<name>A0ABT0QYA3_9MICO</name>
<accession>A0ABT0QYA3</accession>
<gene>
    <name evidence="2" type="ORF">Bequi_03715</name>
</gene>
<keyword evidence="3" id="KW-1185">Reference proteome</keyword>
<feature type="compositionally biased region" description="Low complexity" evidence="1">
    <location>
        <begin position="189"/>
        <end position="202"/>
    </location>
</feature>
<organism evidence="2 3">
    <name type="scientific">Brachybacterium equifaecis</name>
    <dbReference type="NCBI Taxonomy" id="2910770"/>
    <lineage>
        <taxon>Bacteria</taxon>
        <taxon>Bacillati</taxon>
        <taxon>Actinomycetota</taxon>
        <taxon>Actinomycetes</taxon>
        <taxon>Micrococcales</taxon>
        <taxon>Dermabacteraceae</taxon>
        <taxon>Brachybacterium</taxon>
    </lineage>
</organism>
<reference evidence="2" key="1">
    <citation type="submission" date="2022-02" db="EMBL/GenBank/DDBJ databases">
        <authorList>
            <person name="Lee M."/>
            <person name="Kim S.-J."/>
            <person name="Jung M.-Y."/>
        </authorList>
    </citation>
    <scope>NUCLEOTIDE SEQUENCE</scope>
    <source>
        <strain evidence="2">JHP9</strain>
    </source>
</reference>
<protein>
    <recommendedName>
        <fullName evidence="4">DUF559 domain-containing protein</fullName>
    </recommendedName>
</protein>
<dbReference type="EMBL" id="JAKNCJ010000001">
    <property type="protein sequence ID" value="MCL6422499.1"/>
    <property type="molecule type" value="Genomic_DNA"/>
</dbReference>
<feature type="region of interest" description="Disordered" evidence="1">
    <location>
        <begin position="180"/>
        <end position="202"/>
    </location>
</feature>
<evidence type="ECO:0008006" key="4">
    <source>
        <dbReference type="Google" id="ProtNLM"/>
    </source>
</evidence>
<proteinExistence type="predicted"/>
<dbReference type="RefSeq" id="WP_249736596.1">
    <property type="nucleotide sequence ID" value="NZ_JAKNCJ010000001.1"/>
</dbReference>
<evidence type="ECO:0000313" key="3">
    <source>
        <dbReference type="Proteomes" id="UP001203761"/>
    </source>
</evidence>
<dbReference type="Proteomes" id="UP001203761">
    <property type="component" value="Unassembled WGS sequence"/>
</dbReference>
<evidence type="ECO:0000256" key="1">
    <source>
        <dbReference type="SAM" id="MobiDB-lite"/>
    </source>
</evidence>